<dbReference type="InterPro" id="IPR036179">
    <property type="entry name" value="Ig-like_dom_sf"/>
</dbReference>
<dbReference type="PROSITE" id="PS50835">
    <property type="entry name" value="IG_LIKE"/>
    <property type="match status" value="3"/>
</dbReference>
<evidence type="ECO:0000256" key="2">
    <source>
        <dbReference type="ARBA" id="ARBA00011902"/>
    </source>
</evidence>
<keyword evidence="13" id="KW-0829">Tyrosine-protein kinase</keyword>
<keyword evidence="12 18" id="KW-0472">Membrane</keyword>
<dbReference type="PANTHER" id="PTHR19890:SF10">
    <property type="entry name" value="FIBROBLAST GROWTH FACTOR RECEPTOR-LIKE 1"/>
    <property type="match status" value="1"/>
</dbReference>
<dbReference type="SMART" id="SM00408">
    <property type="entry name" value="IGc2"/>
    <property type="match status" value="3"/>
</dbReference>
<protein>
    <recommendedName>
        <fullName evidence="2">receptor protein-tyrosine kinase</fullName>
        <ecNumber evidence="2">2.7.10.1</ecNumber>
    </recommendedName>
</protein>
<dbReference type="PANTHER" id="PTHR19890">
    <property type="entry name" value="FIBROBLAST GROWTH FACTOR RECEPTOR"/>
    <property type="match status" value="1"/>
</dbReference>
<feature type="transmembrane region" description="Helical" evidence="18">
    <location>
        <begin position="365"/>
        <end position="390"/>
    </location>
</feature>
<evidence type="ECO:0000256" key="7">
    <source>
        <dbReference type="ARBA" id="ARBA00022737"/>
    </source>
</evidence>
<reference evidence="21" key="1">
    <citation type="submission" date="2020-07" db="EMBL/GenBank/DDBJ databases">
        <title>Multicomponent nature underlies the extraordinary mechanical properties of spider dragline silk.</title>
        <authorList>
            <person name="Kono N."/>
            <person name="Nakamura H."/>
            <person name="Mori M."/>
            <person name="Yoshida Y."/>
            <person name="Ohtoshi R."/>
            <person name="Malay A.D."/>
            <person name="Moran D.A.P."/>
            <person name="Tomita M."/>
            <person name="Numata K."/>
            <person name="Arakawa K."/>
        </authorList>
    </citation>
    <scope>NUCLEOTIDE SEQUENCE</scope>
</reference>
<dbReference type="InterPro" id="IPR003599">
    <property type="entry name" value="Ig_sub"/>
</dbReference>
<dbReference type="Gene3D" id="2.60.40.10">
    <property type="entry name" value="Immunoglobulins"/>
    <property type="match status" value="3"/>
</dbReference>
<evidence type="ECO:0000256" key="4">
    <source>
        <dbReference type="ARBA" id="ARBA00022679"/>
    </source>
</evidence>
<evidence type="ECO:0000256" key="12">
    <source>
        <dbReference type="ARBA" id="ARBA00023136"/>
    </source>
</evidence>
<evidence type="ECO:0000256" key="14">
    <source>
        <dbReference type="ARBA" id="ARBA00023157"/>
    </source>
</evidence>
<evidence type="ECO:0000256" key="16">
    <source>
        <dbReference type="ARBA" id="ARBA00023180"/>
    </source>
</evidence>
<evidence type="ECO:0000259" key="20">
    <source>
        <dbReference type="PROSITE" id="PS50835"/>
    </source>
</evidence>
<feature type="chain" id="PRO_5036494937" description="receptor protein-tyrosine kinase" evidence="19">
    <location>
        <begin position="22"/>
        <end position="454"/>
    </location>
</feature>
<accession>A0A8X6IYC1</accession>
<gene>
    <name evidence="21" type="primary">Fgfrl1</name>
    <name evidence="21" type="ORF">TNCT_91011</name>
</gene>
<evidence type="ECO:0000256" key="9">
    <source>
        <dbReference type="ARBA" id="ARBA00022777"/>
    </source>
</evidence>
<evidence type="ECO:0000313" key="21">
    <source>
        <dbReference type="EMBL" id="GFQ85215.1"/>
    </source>
</evidence>
<dbReference type="AlphaFoldDB" id="A0A8X6IYC1"/>
<keyword evidence="14" id="KW-1015">Disulfide bond</keyword>
<dbReference type="GO" id="GO:0004714">
    <property type="term" value="F:transmembrane receptor protein tyrosine kinase activity"/>
    <property type="evidence" value="ECO:0007669"/>
    <property type="project" value="UniProtKB-EC"/>
</dbReference>
<keyword evidence="4" id="KW-0808">Transferase</keyword>
<sequence>MKAVLSFYVFVLVTILEDVVTQSPPQLVVRDASRQQIVRPGTNTVLECPVRNLRDVIFEWYKDKETIMTFGNNRLRILSNGSLRIKETIYDDTGVYRCRAVNGFGSVEFNITLLVIGNEEDYDEYEAIFDPDDALTDESKISLTAKPQILYVTEGKSPIFKPLGATFMLQCVATGYPKPEIMWYKDGTPISNQFRLGRWALKFTKTISTDAGNYTCVASNQLGKVSHSFVLEVDEPGRKIRGKPLITGFNTTVQEGQRAVMECGVESSSHPHIEWLKQVNLDNVDADPGKHAISMKGEYFNVLTKPFLLDYVLKDDVYYHKLMIENAQMEDAGKYVCLGANTDGYDYQFTYLEVIPRDNGYHSSISFPIVVTVIVVAGAVLGCIFALLFYCRPRRGRRPEVNSVEVSMVTKDGFIPMQTGPSDVLKCPMKSSKQRSAQPVTYVTGISNGGDMKK</sequence>
<comment type="caution">
    <text evidence="21">The sequence shown here is derived from an EMBL/GenBank/DDBJ whole genome shotgun (WGS) entry which is preliminary data.</text>
</comment>
<organism evidence="21 22">
    <name type="scientific">Trichonephila clavata</name>
    <name type="common">Joro spider</name>
    <name type="synonym">Nephila clavata</name>
    <dbReference type="NCBI Taxonomy" id="2740835"/>
    <lineage>
        <taxon>Eukaryota</taxon>
        <taxon>Metazoa</taxon>
        <taxon>Ecdysozoa</taxon>
        <taxon>Arthropoda</taxon>
        <taxon>Chelicerata</taxon>
        <taxon>Arachnida</taxon>
        <taxon>Araneae</taxon>
        <taxon>Araneomorphae</taxon>
        <taxon>Entelegynae</taxon>
        <taxon>Araneoidea</taxon>
        <taxon>Nephilidae</taxon>
        <taxon>Trichonephila</taxon>
    </lineage>
</organism>
<evidence type="ECO:0000313" key="22">
    <source>
        <dbReference type="Proteomes" id="UP000887116"/>
    </source>
</evidence>
<keyword evidence="22" id="KW-1185">Reference proteome</keyword>
<dbReference type="SMART" id="SM00409">
    <property type="entry name" value="IG"/>
    <property type="match status" value="3"/>
</dbReference>
<dbReference type="Pfam" id="PF13927">
    <property type="entry name" value="Ig_3"/>
    <property type="match status" value="1"/>
</dbReference>
<dbReference type="InterPro" id="IPR007110">
    <property type="entry name" value="Ig-like_dom"/>
</dbReference>
<evidence type="ECO:0000256" key="6">
    <source>
        <dbReference type="ARBA" id="ARBA00022729"/>
    </source>
</evidence>
<dbReference type="FunFam" id="2.60.40.10:FF:000020">
    <property type="entry name" value="Fibroblast growth factor receptor"/>
    <property type="match status" value="1"/>
</dbReference>
<evidence type="ECO:0000256" key="17">
    <source>
        <dbReference type="ARBA" id="ARBA00023319"/>
    </source>
</evidence>
<feature type="domain" description="Ig-like" evidence="20">
    <location>
        <begin position="25"/>
        <end position="112"/>
    </location>
</feature>
<feature type="signal peptide" evidence="19">
    <location>
        <begin position="1"/>
        <end position="21"/>
    </location>
</feature>
<evidence type="ECO:0000256" key="15">
    <source>
        <dbReference type="ARBA" id="ARBA00023170"/>
    </source>
</evidence>
<proteinExistence type="predicted"/>
<keyword evidence="5 18" id="KW-0812">Transmembrane</keyword>
<keyword evidence="11 18" id="KW-1133">Transmembrane helix</keyword>
<dbReference type="EC" id="2.7.10.1" evidence="2"/>
<evidence type="ECO:0000256" key="5">
    <source>
        <dbReference type="ARBA" id="ARBA00022692"/>
    </source>
</evidence>
<dbReference type="GO" id="GO:0005524">
    <property type="term" value="F:ATP binding"/>
    <property type="evidence" value="ECO:0007669"/>
    <property type="project" value="UniProtKB-KW"/>
</dbReference>
<dbReference type="SUPFAM" id="SSF48726">
    <property type="entry name" value="Immunoglobulin"/>
    <property type="match status" value="3"/>
</dbReference>
<keyword evidence="8" id="KW-0547">Nucleotide-binding</keyword>
<keyword evidence="6 19" id="KW-0732">Signal</keyword>
<evidence type="ECO:0000256" key="13">
    <source>
        <dbReference type="ARBA" id="ARBA00023137"/>
    </source>
</evidence>
<name>A0A8X6IYC1_TRICU</name>
<keyword evidence="3" id="KW-0597">Phosphoprotein</keyword>
<keyword evidence="15 21" id="KW-0675">Receptor</keyword>
<evidence type="ECO:0000256" key="11">
    <source>
        <dbReference type="ARBA" id="ARBA00022989"/>
    </source>
</evidence>
<dbReference type="Pfam" id="PF07679">
    <property type="entry name" value="I-set"/>
    <property type="match status" value="2"/>
</dbReference>
<dbReference type="CDD" id="cd00096">
    <property type="entry name" value="Ig"/>
    <property type="match status" value="1"/>
</dbReference>
<dbReference type="FunFam" id="2.60.40.10:FF:000016">
    <property type="entry name" value="Fibroblast growth factor receptor"/>
    <property type="match status" value="1"/>
</dbReference>
<evidence type="ECO:0000256" key="3">
    <source>
        <dbReference type="ARBA" id="ARBA00022553"/>
    </source>
</evidence>
<dbReference type="InterPro" id="IPR013783">
    <property type="entry name" value="Ig-like_fold"/>
</dbReference>
<evidence type="ECO:0000256" key="19">
    <source>
        <dbReference type="SAM" id="SignalP"/>
    </source>
</evidence>
<evidence type="ECO:0000256" key="10">
    <source>
        <dbReference type="ARBA" id="ARBA00022840"/>
    </source>
</evidence>
<keyword evidence="10" id="KW-0067">ATP-binding</keyword>
<dbReference type="EMBL" id="BMAO01022880">
    <property type="protein sequence ID" value="GFQ85215.1"/>
    <property type="molecule type" value="Genomic_DNA"/>
</dbReference>
<keyword evidence="17" id="KW-0393">Immunoglobulin domain</keyword>
<evidence type="ECO:0000256" key="1">
    <source>
        <dbReference type="ARBA" id="ARBA00004167"/>
    </source>
</evidence>
<feature type="domain" description="Ig-like" evidence="20">
    <location>
        <begin position="147"/>
        <end position="232"/>
    </location>
</feature>
<evidence type="ECO:0000256" key="8">
    <source>
        <dbReference type="ARBA" id="ARBA00022741"/>
    </source>
</evidence>
<evidence type="ECO:0000256" key="18">
    <source>
        <dbReference type="SAM" id="Phobius"/>
    </source>
</evidence>
<dbReference type="GO" id="GO:0016020">
    <property type="term" value="C:membrane"/>
    <property type="evidence" value="ECO:0007669"/>
    <property type="project" value="UniProtKB-SubCell"/>
</dbReference>
<dbReference type="InterPro" id="IPR013098">
    <property type="entry name" value="Ig_I-set"/>
</dbReference>
<keyword evidence="7" id="KW-0677">Repeat</keyword>
<keyword evidence="16" id="KW-0325">Glycoprotein</keyword>
<dbReference type="OrthoDB" id="6127080at2759"/>
<dbReference type="InterPro" id="IPR052615">
    <property type="entry name" value="FGFRL"/>
</dbReference>
<dbReference type="Proteomes" id="UP000887116">
    <property type="component" value="Unassembled WGS sequence"/>
</dbReference>
<feature type="domain" description="Ig-like" evidence="20">
    <location>
        <begin position="244"/>
        <end position="337"/>
    </location>
</feature>
<comment type="subcellular location">
    <subcellularLocation>
        <location evidence="1">Membrane</location>
        <topology evidence="1">Single-pass membrane protein</topology>
    </subcellularLocation>
</comment>
<dbReference type="InterPro" id="IPR003598">
    <property type="entry name" value="Ig_sub2"/>
</dbReference>
<keyword evidence="9" id="KW-0418">Kinase</keyword>